<organism evidence="2 3">
    <name type="scientific">Heliocybe sulcata</name>
    <dbReference type="NCBI Taxonomy" id="5364"/>
    <lineage>
        <taxon>Eukaryota</taxon>
        <taxon>Fungi</taxon>
        <taxon>Dikarya</taxon>
        <taxon>Basidiomycota</taxon>
        <taxon>Agaricomycotina</taxon>
        <taxon>Agaricomycetes</taxon>
        <taxon>Gloeophyllales</taxon>
        <taxon>Gloeophyllaceae</taxon>
        <taxon>Heliocybe</taxon>
    </lineage>
</organism>
<dbReference type="EMBL" id="ML213538">
    <property type="protein sequence ID" value="TFK45684.1"/>
    <property type="molecule type" value="Genomic_DNA"/>
</dbReference>
<evidence type="ECO:0000313" key="2">
    <source>
        <dbReference type="EMBL" id="TFK45684.1"/>
    </source>
</evidence>
<feature type="compositionally biased region" description="Low complexity" evidence="1">
    <location>
        <begin position="151"/>
        <end position="168"/>
    </location>
</feature>
<feature type="region of interest" description="Disordered" evidence="1">
    <location>
        <begin position="146"/>
        <end position="193"/>
    </location>
</feature>
<evidence type="ECO:0000256" key="1">
    <source>
        <dbReference type="SAM" id="MobiDB-lite"/>
    </source>
</evidence>
<reference evidence="2 3" key="1">
    <citation type="journal article" date="2019" name="Nat. Ecol. Evol.">
        <title>Megaphylogeny resolves global patterns of mushroom evolution.</title>
        <authorList>
            <person name="Varga T."/>
            <person name="Krizsan K."/>
            <person name="Foldi C."/>
            <person name="Dima B."/>
            <person name="Sanchez-Garcia M."/>
            <person name="Sanchez-Ramirez S."/>
            <person name="Szollosi G.J."/>
            <person name="Szarkandi J.G."/>
            <person name="Papp V."/>
            <person name="Albert L."/>
            <person name="Andreopoulos W."/>
            <person name="Angelini C."/>
            <person name="Antonin V."/>
            <person name="Barry K.W."/>
            <person name="Bougher N.L."/>
            <person name="Buchanan P."/>
            <person name="Buyck B."/>
            <person name="Bense V."/>
            <person name="Catcheside P."/>
            <person name="Chovatia M."/>
            <person name="Cooper J."/>
            <person name="Damon W."/>
            <person name="Desjardin D."/>
            <person name="Finy P."/>
            <person name="Geml J."/>
            <person name="Haridas S."/>
            <person name="Hughes K."/>
            <person name="Justo A."/>
            <person name="Karasinski D."/>
            <person name="Kautmanova I."/>
            <person name="Kiss B."/>
            <person name="Kocsube S."/>
            <person name="Kotiranta H."/>
            <person name="LaButti K.M."/>
            <person name="Lechner B.E."/>
            <person name="Liimatainen K."/>
            <person name="Lipzen A."/>
            <person name="Lukacs Z."/>
            <person name="Mihaltcheva S."/>
            <person name="Morgado L.N."/>
            <person name="Niskanen T."/>
            <person name="Noordeloos M.E."/>
            <person name="Ohm R.A."/>
            <person name="Ortiz-Santana B."/>
            <person name="Ovrebo C."/>
            <person name="Racz N."/>
            <person name="Riley R."/>
            <person name="Savchenko A."/>
            <person name="Shiryaev A."/>
            <person name="Soop K."/>
            <person name="Spirin V."/>
            <person name="Szebenyi C."/>
            <person name="Tomsovsky M."/>
            <person name="Tulloss R.E."/>
            <person name="Uehling J."/>
            <person name="Grigoriev I.V."/>
            <person name="Vagvolgyi C."/>
            <person name="Papp T."/>
            <person name="Martin F.M."/>
            <person name="Miettinen O."/>
            <person name="Hibbett D.S."/>
            <person name="Nagy L.G."/>
        </authorList>
    </citation>
    <scope>NUCLEOTIDE SEQUENCE [LARGE SCALE GENOMIC DNA]</scope>
    <source>
        <strain evidence="2 3">OMC1185</strain>
    </source>
</reference>
<evidence type="ECO:0000313" key="3">
    <source>
        <dbReference type="Proteomes" id="UP000305948"/>
    </source>
</evidence>
<dbReference type="STRING" id="5364.A0A5C3MK53"/>
<feature type="compositionally biased region" description="Basic and acidic residues" evidence="1">
    <location>
        <begin position="175"/>
        <end position="191"/>
    </location>
</feature>
<dbReference type="Proteomes" id="UP000305948">
    <property type="component" value="Unassembled WGS sequence"/>
</dbReference>
<sequence>MPWRFVCDESGAIVDGHRVQAISDMTWHFLFTLLKIGQVMLSSQMAGLHVKITYYTMIKNEFPEMAYCKNNWKLRWAISKIYEMFDKNHVKPSLKCQPAHPSLDGLHKIEDLVAHGETASALKKKWKASAGSEVKEKKKCVNLSNPHMAGPSMASTLAPTPSTAAPGTENAGAKEQGERGKDHPLSADKHTANTWTEVVMQTGVWEVLTNSWKEAGLFANTLMNTNT</sequence>
<keyword evidence="3" id="KW-1185">Reference proteome</keyword>
<dbReference type="OrthoDB" id="3235325at2759"/>
<name>A0A5C3MK53_9AGAM</name>
<protein>
    <submittedName>
        <fullName evidence="2">Uncharacterized protein</fullName>
    </submittedName>
</protein>
<proteinExistence type="predicted"/>
<accession>A0A5C3MK53</accession>
<gene>
    <name evidence="2" type="ORF">OE88DRAFT_1740076</name>
</gene>
<dbReference type="AlphaFoldDB" id="A0A5C3MK53"/>